<proteinExistence type="predicted"/>
<dbReference type="PANTHER" id="PTHR19879:SF9">
    <property type="entry name" value="TRANSCRIPTION INITIATION FACTOR TFIID SUBUNIT 5"/>
    <property type="match status" value="1"/>
</dbReference>
<keyword evidence="2" id="KW-0677">Repeat</keyword>
<feature type="repeat" description="WD" evidence="3">
    <location>
        <begin position="892"/>
        <end position="925"/>
    </location>
</feature>
<dbReference type="PROSITE" id="PS50082">
    <property type="entry name" value="WD_REPEATS_2"/>
    <property type="match status" value="11"/>
</dbReference>
<evidence type="ECO:0000256" key="2">
    <source>
        <dbReference type="ARBA" id="ARBA00022737"/>
    </source>
</evidence>
<dbReference type="InterPro" id="IPR020472">
    <property type="entry name" value="WD40_PAC1"/>
</dbReference>
<gene>
    <name evidence="6" type="ORF">V1Y59_12315</name>
</gene>
<dbReference type="InterPro" id="IPR011047">
    <property type="entry name" value="Quinoprotein_ADH-like_sf"/>
</dbReference>
<dbReference type="InterPro" id="IPR049052">
    <property type="entry name" value="nSTAND1"/>
</dbReference>
<dbReference type="PROSITE" id="PS00678">
    <property type="entry name" value="WD_REPEATS_1"/>
    <property type="match status" value="2"/>
</dbReference>
<feature type="repeat" description="WD" evidence="3">
    <location>
        <begin position="1160"/>
        <end position="1194"/>
    </location>
</feature>
<feature type="repeat" description="WD" evidence="3">
    <location>
        <begin position="755"/>
        <end position="787"/>
    </location>
</feature>
<organism evidence="6 7">
    <name type="scientific">Gordonia prachuapensis</name>
    <dbReference type="NCBI Taxonomy" id="3115651"/>
    <lineage>
        <taxon>Bacteria</taxon>
        <taxon>Bacillati</taxon>
        <taxon>Actinomycetota</taxon>
        <taxon>Actinomycetes</taxon>
        <taxon>Mycobacteriales</taxon>
        <taxon>Gordoniaceae</taxon>
        <taxon>Gordonia</taxon>
    </lineage>
</organism>
<keyword evidence="7" id="KW-1185">Reference proteome</keyword>
<sequence>MAADPRAELAHRLDVLYTDAGSPPLKAVSARATRELRARDPRGRDIAAQRISDWRRGRSVPAKFDGLASVLSVLIVAARRNHPEPSVPGLYSATEWRKLWERAQHDRAGATRTEPEVCPYPGLAPLTIGDSEFFAGRHGQVDTMLTWFGQTSTAGELLVLVGASGSGKSSLLQAGFAARIRDDVDVLLVTPTAVPADGLEAWVRDRASASKPFVLAVDQLEELFVAPFDDAAASSYIDVLVALSTPGEAGPGECSGVVAALRADFYPTAAEHPELAHALQHNQMLLGPPTVDELTAAIVEPARSQGLMVGDGLVELILADLGVRADTAAEPVRVGTFPLLAHALRSTWQFREGKVLSVRAYEKAGGVRGAIAASAEDCWEAFSTEEREVARTILLELVTPVPDGSAVGRRVDRDDLYHRSPDRAAADTVLEALAGARIITHDAHGTSLSHDAVIAAWPRLADWVEEDREDAFTRLRIQGDADEWVASERDRSLLYRGSRLAVADELAARSPATLSPAAVDFLASAQLVRRRQTNIRRAIAVLLVVGVVVTSVLAVVSMRQSQRAERERADAQYAALIASGLRDQSTNPTESAQLALAANVERPDDPAARGLLLASQSSPLAATYAGHRGAIYGTAQSSTGLIASGGYDNAVRLWRHDTEQGLVAIGEPLSTSSWVTAVAFSPDGEELFATGATGTIARWDVADPARPVPLDEIDVGHTGTAYAVAMRPDGRWIATAGDDRSVRLYDLVTGEVRVLAGHTAPVRTVAFSPDGRLLVSGSDDRTARVWDTADPARAVQVGAPLTGQTLTIHSVAFSPDGTMLATASDDQSFRLWSVRGRDVVPLGAPVDAHSAALWSVAFSPDGTALATAAWDGTAALWSLADPAHPIPLGQPMNGSRGGLTTVSFLDGPRVLTGGQDGQLRVWTLSPATISGHTRRVQAPAFDAAGRLMATGSWDGQVLLWDVSGERPARISTVPLAGDARVENVALSPDGGMLAMTSLDTGDVELYDATDPARPGPLAVLSNPAARYTHELAFSPDSSTLATASDDSSVQLWDLADPTRPTRRGEPLTGPDGWITAVEFTPDGSRLFGASADQRLHEWDVAAGASASQVVAAQDGPINALSINADGSLLAAAGDDQIIRILRIDDGDRTSGERVDEVARLYGHDSTIRSVSFDPTSDLLASGADDQTVRLWSLEDLDAPQPIGRSLAPPGTVRWQVEFGPRGRLSAGGENGALRWWSTDEAHTADRVCAATAGTELGNDQDLWADELSEACS</sequence>
<feature type="repeat" description="WD" evidence="3">
    <location>
        <begin position="801"/>
        <end position="842"/>
    </location>
</feature>
<evidence type="ECO:0000259" key="5">
    <source>
        <dbReference type="Pfam" id="PF20703"/>
    </source>
</evidence>
<dbReference type="SUPFAM" id="SSF101908">
    <property type="entry name" value="Putative isomerase YbhE"/>
    <property type="match status" value="1"/>
</dbReference>
<accession>A0ABU7MU55</accession>
<dbReference type="CDD" id="cd00200">
    <property type="entry name" value="WD40"/>
    <property type="match status" value="1"/>
</dbReference>
<dbReference type="SMART" id="SM00320">
    <property type="entry name" value="WD40"/>
    <property type="match status" value="14"/>
</dbReference>
<dbReference type="RefSeq" id="WP_330505249.1">
    <property type="nucleotide sequence ID" value="NZ_JAZDUE010000009.1"/>
</dbReference>
<evidence type="ECO:0000313" key="7">
    <source>
        <dbReference type="Proteomes" id="UP001335729"/>
    </source>
</evidence>
<evidence type="ECO:0000256" key="1">
    <source>
        <dbReference type="ARBA" id="ARBA00022574"/>
    </source>
</evidence>
<dbReference type="PANTHER" id="PTHR19879">
    <property type="entry name" value="TRANSCRIPTION INITIATION FACTOR TFIID"/>
    <property type="match status" value="1"/>
</dbReference>
<keyword evidence="1 3" id="KW-0853">WD repeat</keyword>
<reference evidence="6 7" key="1">
    <citation type="submission" date="2024-01" db="EMBL/GenBank/DDBJ databases">
        <title>Draft genome sequence of Gordonia sp. PKS22-38.</title>
        <authorList>
            <person name="Suphannarot A."/>
            <person name="Mingma R."/>
        </authorList>
    </citation>
    <scope>NUCLEOTIDE SEQUENCE [LARGE SCALE GENOMIC DNA]</scope>
    <source>
        <strain evidence="6 7">PKS22-38</strain>
    </source>
</reference>
<evidence type="ECO:0000256" key="4">
    <source>
        <dbReference type="SAM" id="Phobius"/>
    </source>
</evidence>
<evidence type="ECO:0000256" key="3">
    <source>
        <dbReference type="PROSITE-ProRule" id="PRU00221"/>
    </source>
</evidence>
<dbReference type="Pfam" id="PF20703">
    <property type="entry name" value="nSTAND1"/>
    <property type="match status" value="1"/>
</dbReference>
<dbReference type="InterPro" id="IPR027417">
    <property type="entry name" value="P-loop_NTPase"/>
</dbReference>
<dbReference type="PROSITE" id="PS50294">
    <property type="entry name" value="WD_REPEATS_REGION"/>
    <property type="match status" value="8"/>
</dbReference>
<dbReference type="PRINTS" id="PR00320">
    <property type="entry name" value="GPROTEINBRPT"/>
</dbReference>
<dbReference type="SUPFAM" id="SSF52540">
    <property type="entry name" value="P-loop containing nucleoside triphosphate hydrolases"/>
    <property type="match status" value="1"/>
</dbReference>
<dbReference type="EMBL" id="JAZDUE010000009">
    <property type="protein sequence ID" value="MEE4023865.1"/>
    <property type="molecule type" value="Genomic_DNA"/>
</dbReference>
<dbReference type="Proteomes" id="UP001335729">
    <property type="component" value="Unassembled WGS sequence"/>
</dbReference>
<dbReference type="Gene3D" id="2.130.10.10">
    <property type="entry name" value="YVTN repeat-like/Quinoprotein amine dehydrogenase"/>
    <property type="match status" value="4"/>
</dbReference>
<feature type="domain" description="Novel STAND NTPase 1" evidence="5">
    <location>
        <begin position="119"/>
        <end position="491"/>
    </location>
</feature>
<protein>
    <recommendedName>
        <fullName evidence="5">Novel STAND NTPase 1 domain-containing protein</fullName>
    </recommendedName>
</protein>
<comment type="caution">
    <text evidence="6">The sequence shown here is derived from an EMBL/GenBank/DDBJ whole genome shotgun (WGS) entry which is preliminary data.</text>
</comment>
<feature type="transmembrane region" description="Helical" evidence="4">
    <location>
        <begin position="538"/>
        <end position="558"/>
    </location>
</feature>
<evidence type="ECO:0000313" key="6">
    <source>
        <dbReference type="EMBL" id="MEE4023865.1"/>
    </source>
</evidence>
<dbReference type="SUPFAM" id="SSF50998">
    <property type="entry name" value="Quinoprotein alcohol dehydrogenase-like"/>
    <property type="match status" value="1"/>
</dbReference>
<keyword evidence="4" id="KW-1133">Transmembrane helix</keyword>
<dbReference type="Pfam" id="PF00400">
    <property type="entry name" value="WD40"/>
    <property type="match status" value="11"/>
</dbReference>
<feature type="repeat" description="WD" evidence="3">
    <location>
        <begin position="1067"/>
        <end position="1108"/>
    </location>
</feature>
<feature type="repeat" description="WD" evidence="3">
    <location>
        <begin position="675"/>
        <end position="701"/>
    </location>
</feature>
<keyword evidence="4" id="KW-0472">Membrane</keyword>
<feature type="repeat" description="WD" evidence="3">
    <location>
        <begin position="624"/>
        <end position="664"/>
    </location>
</feature>
<name>A0ABU7MU55_9ACTN</name>
<feature type="repeat" description="WD" evidence="3">
    <location>
        <begin position="714"/>
        <end position="755"/>
    </location>
</feature>
<dbReference type="InterPro" id="IPR015943">
    <property type="entry name" value="WD40/YVTN_repeat-like_dom_sf"/>
</dbReference>
<feature type="repeat" description="WD" evidence="3">
    <location>
        <begin position="846"/>
        <end position="879"/>
    </location>
</feature>
<feature type="repeat" description="WD" evidence="3">
    <location>
        <begin position="1031"/>
        <end position="1062"/>
    </location>
</feature>
<dbReference type="InterPro" id="IPR001680">
    <property type="entry name" value="WD40_rpt"/>
</dbReference>
<dbReference type="InterPro" id="IPR019775">
    <property type="entry name" value="WD40_repeat_CS"/>
</dbReference>
<feature type="repeat" description="WD" evidence="3">
    <location>
        <begin position="929"/>
        <end position="970"/>
    </location>
</feature>
<keyword evidence="4" id="KW-0812">Transmembrane</keyword>